<sequence length="616" mass="65561">MSPLPTTPTGLPIELRRINFRFSATGDHAACLTAHGRARLMPELWDLTGPAPRPRLVPTKDGEDSWTFPLPFPLPADDVGVLLCRHGKQSARLLLAVPGTEGAPAEEHELFASRRPGLGLIGGIAPGTAALLFENGEGRRTKVWRVSGHAEPLEPVAELTGAAGGGVWLDADGRRLALARPEPGAGGTFVLDLVTGLSAPLEGLADGEHLLMAAPRTGVLLTAARRDGAFRLGVRHRDDPAPTAFPERLNRIEGSVTPLTLDPGGRHLALSVTRRSRSHLLLHDLVADTTVEAELPAGTLQPTARWTTGGLHLLHTTPDRPLGVVTLPDPLRSRARATAEEHPGRWTSARTVDYPGPAGPVEAVVYGDPVASERVVLALHGGPEAAWHFGFEPLFQRMAAAGMAVVAPNQRGSTSYGAAHRDAIRGAWGGPDLADILHLGRTLADARGPGRRRPMLYGISYGAYLALLAVAAEPDLWARAAVIAPFLSGRELYRDGPPSVRALLDRLGGQVELDDDLGPRDLARLADRMRPPIMIVHGEQDPIIPVTHSRRLHSRLLAAAHPVAPVYLEIPGSDHDPLVSSEGHLVADRLIDFLNERAAPTAGPLALLRDGTSVPA</sequence>
<dbReference type="STRING" id="568860.SAMN05421811_12115"/>
<dbReference type="AlphaFoldDB" id="A0A1I0LNS7"/>
<organism evidence="3 4">
    <name type="scientific">Nonomuraea wenchangensis</name>
    <dbReference type="NCBI Taxonomy" id="568860"/>
    <lineage>
        <taxon>Bacteria</taxon>
        <taxon>Bacillati</taxon>
        <taxon>Actinomycetota</taxon>
        <taxon>Actinomycetes</taxon>
        <taxon>Streptosporangiales</taxon>
        <taxon>Streptosporangiaceae</taxon>
        <taxon>Nonomuraea</taxon>
    </lineage>
</organism>
<dbReference type="EMBL" id="FOHX01000021">
    <property type="protein sequence ID" value="SEU43130.1"/>
    <property type="molecule type" value="Genomic_DNA"/>
</dbReference>
<dbReference type="GO" id="GO:0006508">
    <property type="term" value="P:proteolysis"/>
    <property type="evidence" value="ECO:0007669"/>
    <property type="project" value="InterPro"/>
</dbReference>
<dbReference type="OrthoDB" id="262125at2"/>
<dbReference type="Gene3D" id="3.40.50.1820">
    <property type="entry name" value="alpha/beta hydrolase"/>
    <property type="match status" value="1"/>
</dbReference>
<proteinExistence type="predicted"/>
<dbReference type="Pfam" id="PF00326">
    <property type="entry name" value="Peptidase_S9"/>
    <property type="match status" value="1"/>
</dbReference>
<name>A0A1I0LNS7_9ACTN</name>
<evidence type="ECO:0000313" key="4">
    <source>
        <dbReference type="Proteomes" id="UP000199361"/>
    </source>
</evidence>
<dbReference type="InterPro" id="IPR001375">
    <property type="entry name" value="Peptidase_S9_cat"/>
</dbReference>
<evidence type="ECO:0000256" key="1">
    <source>
        <dbReference type="ARBA" id="ARBA00022801"/>
    </source>
</evidence>
<feature type="domain" description="Peptidase S9 prolyl oligopeptidase catalytic" evidence="2">
    <location>
        <begin position="394"/>
        <end position="595"/>
    </location>
</feature>
<dbReference type="PANTHER" id="PTHR42776">
    <property type="entry name" value="SERINE PEPTIDASE S9 FAMILY MEMBER"/>
    <property type="match status" value="1"/>
</dbReference>
<keyword evidence="4" id="KW-1185">Reference proteome</keyword>
<dbReference type="SUPFAM" id="SSF53474">
    <property type="entry name" value="alpha/beta-Hydrolases"/>
    <property type="match status" value="1"/>
</dbReference>
<dbReference type="PANTHER" id="PTHR42776:SF27">
    <property type="entry name" value="DIPEPTIDYL PEPTIDASE FAMILY MEMBER 6"/>
    <property type="match status" value="1"/>
</dbReference>
<keyword evidence="1" id="KW-0378">Hydrolase</keyword>
<accession>A0A1I0LNS7</accession>
<dbReference type="GO" id="GO:0004252">
    <property type="term" value="F:serine-type endopeptidase activity"/>
    <property type="evidence" value="ECO:0007669"/>
    <property type="project" value="TreeGrafter"/>
</dbReference>
<evidence type="ECO:0000259" key="2">
    <source>
        <dbReference type="Pfam" id="PF00326"/>
    </source>
</evidence>
<dbReference type="Proteomes" id="UP000199361">
    <property type="component" value="Unassembled WGS sequence"/>
</dbReference>
<reference evidence="3 4" key="1">
    <citation type="submission" date="2016-10" db="EMBL/GenBank/DDBJ databases">
        <authorList>
            <person name="de Groot N.N."/>
        </authorList>
    </citation>
    <scope>NUCLEOTIDE SEQUENCE [LARGE SCALE GENOMIC DNA]</scope>
    <source>
        <strain evidence="3 4">CGMCC 4.5598</strain>
    </source>
</reference>
<protein>
    <submittedName>
        <fullName evidence="3">Prolyl oligopeptidase family protein</fullName>
    </submittedName>
</protein>
<dbReference type="SUPFAM" id="SSF82171">
    <property type="entry name" value="DPP6 N-terminal domain-like"/>
    <property type="match status" value="1"/>
</dbReference>
<dbReference type="RefSeq" id="WP_143082580.1">
    <property type="nucleotide sequence ID" value="NZ_FOHX01000021.1"/>
</dbReference>
<dbReference type="InterPro" id="IPR029058">
    <property type="entry name" value="AB_hydrolase_fold"/>
</dbReference>
<evidence type="ECO:0000313" key="3">
    <source>
        <dbReference type="EMBL" id="SEU43130.1"/>
    </source>
</evidence>
<gene>
    <name evidence="3" type="ORF">SAMN05421811_12115</name>
</gene>